<comment type="caution">
    <text evidence="2">The sequence shown here is derived from an EMBL/GenBank/DDBJ whole genome shotgun (WGS) entry which is preliminary data.</text>
</comment>
<reference evidence="2 3" key="1">
    <citation type="submission" date="2012-12" db="EMBL/GenBank/DDBJ databases">
        <title>The Genome Sequence of Enterococcus faecium E2039.</title>
        <authorList>
            <consortium name="The Broad Institute Genome Sequencing Platform"/>
            <consortium name="The Broad Institute Genome Sequencing Center for Infectious Disease"/>
            <person name="Earl A.M."/>
            <person name="Gilmore M.S."/>
            <person name="van Schaik W."/>
            <person name="Lebreton F."/>
            <person name="Willems R.J."/>
            <person name="Walker B."/>
            <person name="Young S.K."/>
            <person name="Zeng Q."/>
            <person name="Gargeya S."/>
            <person name="Fitzgerald M."/>
            <person name="Haas B."/>
            <person name="Abouelleil A."/>
            <person name="Alvarado L."/>
            <person name="Arachchi H.M."/>
            <person name="Berlin A.M."/>
            <person name="Chapman S.B."/>
            <person name="Dewar J."/>
            <person name="Goldberg J."/>
            <person name="Griggs A."/>
            <person name="Gujja S."/>
            <person name="Hansen M."/>
            <person name="Howarth C."/>
            <person name="Imamovic A."/>
            <person name="Larimer J."/>
            <person name="McCowan C."/>
            <person name="Murphy C."/>
            <person name="Neiman D."/>
            <person name="Pearson M."/>
            <person name="Priest M."/>
            <person name="Roberts A."/>
            <person name="Saif S."/>
            <person name="Shea T."/>
            <person name="Sisk P."/>
            <person name="Sykes S."/>
            <person name="Wortman J."/>
            <person name="Nusbaum C."/>
            <person name="Birren B."/>
        </authorList>
    </citation>
    <scope>NUCLEOTIDE SEQUENCE [LARGE SCALE GENOMIC DNA]</scope>
    <source>
        <strain evidence="2 3">E2039</strain>
    </source>
</reference>
<gene>
    <name evidence="2" type="ORF">OKA_05817</name>
</gene>
<dbReference type="Proteomes" id="UP000010504">
    <property type="component" value="Unassembled WGS sequence"/>
</dbReference>
<dbReference type="EMBL" id="AHXS01000032">
    <property type="protein sequence ID" value="ELB37792.1"/>
    <property type="molecule type" value="Genomic_DNA"/>
</dbReference>
<feature type="signal peptide" evidence="1">
    <location>
        <begin position="1"/>
        <end position="21"/>
    </location>
</feature>
<dbReference type="AlphaFoldDB" id="A0A828ZUE1"/>
<sequence>MKKTKLLVASLCLFSSLLAFTPSVSFSQNGGVVEAAAQRGYIYKKYPKGAKVPNKVKMLVNIRGKQTMRTCYLMSWTASSRTAKYYYYI</sequence>
<evidence type="ECO:0000313" key="2">
    <source>
        <dbReference type="EMBL" id="ELB37792.1"/>
    </source>
</evidence>
<accession>A0A828ZUE1</accession>
<feature type="chain" id="PRO_5038711418" description="Bacteriocin" evidence="1">
    <location>
        <begin position="22"/>
        <end position="89"/>
    </location>
</feature>
<evidence type="ECO:0000256" key="1">
    <source>
        <dbReference type="SAM" id="SignalP"/>
    </source>
</evidence>
<protein>
    <recommendedName>
        <fullName evidence="4">Bacteriocin</fullName>
    </recommendedName>
</protein>
<dbReference type="RefSeq" id="WP_002313303.1">
    <property type="nucleotide sequence ID" value="NZ_KB029922.1"/>
</dbReference>
<organism evidence="2 3">
    <name type="scientific">Enterococcus faecium EnGen0026</name>
    <dbReference type="NCBI Taxonomy" id="1138917"/>
    <lineage>
        <taxon>Bacteria</taxon>
        <taxon>Bacillati</taxon>
        <taxon>Bacillota</taxon>
        <taxon>Bacilli</taxon>
        <taxon>Lactobacillales</taxon>
        <taxon>Enterococcaceae</taxon>
        <taxon>Enterococcus</taxon>
    </lineage>
</organism>
<evidence type="ECO:0000313" key="3">
    <source>
        <dbReference type="Proteomes" id="UP000010504"/>
    </source>
</evidence>
<name>A0A828ZUE1_ENTFC</name>
<keyword evidence="1" id="KW-0732">Signal</keyword>
<proteinExistence type="predicted"/>
<evidence type="ECO:0008006" key="4">
    <source>
        <dbReference type="Google" id="ProtNLM"/>
    </source>
</evidence>